<dbReference type="AlphaFoldDB" id="D1C401"/>
<dbReference type="Pfam" id="PF00248">
    <property type="entry name" value="Aldo_ket_red"/>
    <property type="match status" value="1"/>
</dbReference>
<organism evidence="3 4">
    <name type="scientific">Sphaerobacter thermophilus (strain ATCC 49802 / DSM 20745 / KCCM 41009 / NCIMB 13125 / S 6022)</name>
    <dbReference type="NCBI Taxonomy" id="479434"/>
    <lineage>
        <taxon>Bacteria</taxon>
        <taxon>Pseudomonadati</taxon>
        <taxon>Thermomicrobiota</taxon>
        <taxon>Thermomicrobia</taxon>
        <taxon>Sphaerobacterales</taxon>
        <taxon>Sphaerobacterineae</taxon>
        <taxon>Sphaerobacteraceae</taxon>
        <taxon>Sphaerobacter</taxon>
    </lineage>
</organism>
<dbReference type="HOGENOM" id="CLU_023205_2_0_0"/>
<gene>
    <name evidence="3" type="ordered locus">Sthe_1533</name>
</gene>
<evidence type="ECO:0000256" key="1">
    <source>
        <dbReference type="ARBA" id="ARBA00023002"/>
    </source>
</evidence>
<evidence type="ECO:0000259" key="2">
    <source>
        <dbReference type="Pfam" id="PF00248"/>
    </source>
</evidence>
<dbReference type="InterPro" id="IPR050523">
    <property type="entry name" value="AKR_Detox_Biosynth"/>
</dbReference>
<dbReference type="STRING" id="479434.Sthe_1533"/>
<dbReference type="OrthoDB" id="9773828at2"/>
<sequence>MEYRRLGSSGLFVSAIGLGGNTFGRFCDADQTARIVHQALDLGVNFIDTADLYSNGVSEEYIGRAIADRRDKVILATKTGFPLGEGPNDKGLSRRRIVASLEASLRRLGTDYVDVYYLHLPDPSTPIEESLRTLDDLARAGKIRYAACSNYAGWQIADMVGICERRGYVKPVVSQSLYNILDRGIEAEVIPACTHYGMSVVPYAPLAGGFLTGKYRRGEPVPAGTRGAASEAWQQQRLTERNFNALEALEGFAKEHGHTVAELAMAWLLAQPVVCSIIPGATSPEQVKANVAAGEWKLNADDLAEIDRRLEAAGAL</sequence>
<name>D1C401_SPHTD</name>
<dbReference type="PANTHER" id="PTHR43364">
    <property type="entry name" value="NADH-SPECIFIC METHYLGLYOXAL REDUCTASE-RELATED"/>
    <property type="match status" value="1"/>
</dbReference>
<dbReference type="InterPro" id="IPR023210">
    <property type="entry name" value="NADP_OxRdtase_dom"/>
</dbReference>
<keyword evidence="4" id="KW-1185">Reference proteome</keyword>
<dbReference type="RefSeq" id="WP_012872015.1">
    <property type="nucleotide sequence ID" value="NC_013523.1"/>
</dbReference>
<dbReference type="InterPro" id="IPR020471">
    <property type="entry name" value="AKR"/>
</dbReference>
<dbReference type="FunFam" id="3.20.20.100:FF:000004">
    <property type="entry name" value="Oxidoreductase, aldo/keto reductase"/>
    <property type="match status" value="1"/>
</dbReference>
<dbReference type="Proteomes" id="UP000002027">
    <property type="component" value="Chromosome 1"/>
</dbReference>
<dbReference type="eggNOG" id="COG0667">
    <property type="taxonomic scope" value="Bacteria"/>
</dbReference>
<evidence type="ECO:0000313" key="3">
    <source>
        <dbReference type="EMBL" id="ACZ38968.1"/>
    </source>
</evidence>
<reference evidence="4" key="1">
    <citation type="submission" date="2009-11" db="EMBL/GenBank/DDBJ databases">
        <title>The complete chromosome 1 of Sphaerobacter thermophilus DSM 20745.</title>
        <authorList>
            <person name="Lucas S."/>
            <person name="Copeland A."/>
            <person name="Lapidus A."/>
            <person name="Glavina del Rio T."/>
            <person name="Dalin E."/>
            <person name="Tice H."/>
            <person name="Bruce D."/>
            <person name="Goodwin L."/>
            <person name="Pitluck S."/>
            <person name="Kyrpides N."/>
            <person name="Mavromatis K."/>
            <person name="Ivanova N."/>
            <person name="Mikhailova N."/>
            <person name="LaButti K.M."/>
            <person name="Clum A."/>
            <person name="Sun H.I."/>
            <person name="Brettin T."/>
            <person name="Detter J.C."/>
            <person name="Han C."/>
            <person name="Larimer F."/>
            <person name="Land M."/>
            <person name="Hauser L."/>
            <person name="Markowitz V."/>
            <person name="Cheng J.F."/>
            <person name="Hugenholtz P."/>
            <person name="Woyke T."/>
            <person name="Wu D."/>
            <person name="Steenblock K."/>
            <person name="Schneider S."/>
            <person name="Pukall R."/>
            <person name="Goeker M."/>
            <person name="Klenk H.P."/>
            <person name="Eisen J.A."/>
        </authorList>
    </citation>
    <scope>NUCLEOTIDE SEQUENCE [LARGE SCALE GENOMIC DNA]</scope>
    <source>
        <strain evidence="4">ATCC 49802 / DSM 20745 / S 6022</strain>
    </source>
</reference>
<dbReference type="GO" id="GO:0005829">
    <property type="term" value="C:cytosol"/>
    <property type="evidence" value="ECO:0007669"/>
    <property type="project" value="UniProtKB-ARBA"/>
</dbReference>
<feature type="domain" description="NADP-dependent oxidoreductase" evidence="2">
    <location>
        <begin position="15"/>
        <end position="308"/>
    </location>
</feature>
<dbReference type="KEGG" id="sti:Sthe_1533"/>
<dbReference type="FunCoup" id="D1C401">
    <property type="interactions" value="261"/>
</dbReference>
<dbReference type="InParanoid" id="D1C401"/>
<dbReference type="InterPro" id="IPR036812">
    <property type="entry name" value="NAD(P)_OxRdtase_dom_sf"/>
</dbReference>
<keyword evidence="1" id="KW-0560">Oxidoreductase</keyword>
<protein>
    <submittedName>
        <fullName evidence="3">Aldo/keto reductase</fullName>
    </submittedName>
</protein>
<dbReference type="GO" id="GO:0016491">
    <property type="term" value="F:oxidoreductase activity"/>
    <property type="evidence" value="ECO:0007669"/>
    <property type="project" value="UniProtKB-KW"/>
</dbReference>
<reference evidence="3 4" key="2">
    <citation type="journal article" date="2010" name="Stand. Genomic Sci.">
        <title>Complete genome sequence of Desulfohalobium retbaense type strain (HR(100)).</title>
        <authorList>
            <person name="Spring S."/>
            <person name="Nolan M."/>
            <person name="Lapidus A."/>
            <person name="Glavina Del Rio T."/>
            <person name="Copeland A."/>
            <person name="Tice H."/>
            <person name="Cheng J.F."/>
            <person name="Lucas S."/>
            <person name="Land M."/>
            <person name="Chen F."/>
            <person name="Bruce D."/>
            <person name="Goodwin L."/>
            <person name="Pitluck S."/>
            <person name="Ivanova N."/>
            <person name="Mavromatis K."/>
            <person name="Mikhailova N."/>
            <person name="Pati A."/>
            <person name="Chen A."/>
            <person name="Palaniappan K."/>
            <person name="Hauser L."/>
            <person name="Chang Y.J."/>
            <person name="Jeffries C.D."/>
            <person name="Munk C."/>
            <person name="Kiss H."/>
            <person name="Chain P."/>
            <person name="Han C."/>
            <person name="Brettin T."/>
            <person name="Detter J.C."/>
            <person name="Schuler E."/>
            <person name="Goker M."/>
            <person name="Rohde M."/>
            <person name="Bristow J."/>
            <person name="Eisen J.A."/>
            <person name="Markowitz V."/>
            <person name="Hugenholtz P."/>
            <person name="Kyrpides N.C."/>
            <person name="Klenk H.P."/>
        </authorList>
    </citation>
    <scope>NUCLEOTIDE SEQUENCE [LARGE SCALE GENOMIC DNA]</scope>
    <source>
        <strain evidence="4">ATCC 49802 / DSM 20745 / S 6022</strain>
    </source>
</reference>
<dbReference type="SUPFAM" id="SSF51430">
    <property type="entry name" value="NAD(P)-linked oxidoreductase"/>
    <property type="match status" value="1"/>
</dbReference>
<proteinExistence type="predicted"/>
<dbReference type="EMBL" id="CP001823">
    <property type="protein sequence ID" value="ACZ38968.1"/>
    <property type="molecule type" value="Genomic_DNA"/>
</dbReference>
<evidence type="ECO:0000313" key="4">
    <source>
        <dbReference type="Proteomes" id="UP000002027"/>
    </source>
</evidence>
<dbReference type="PANTHER" id="PTHR43364:SF4">
    <property type="entry name" value="NAD(P)-LINKED OXIDOREDUCTASE SUPERFAMILY PROTEIN"/>
    <property type="match status" value="1"/>
</dbReference>
<dbReference type="Gene3D" id="3.20.20.100">
    <property type="entry name" value="NADP-dependent oxidoreductase domain"/>
    <property type="match status" value="1"/>
</dbReference>
<accession>D1C401</accession>
<dbReference type="PRINTS" id="PR00069">
    <property type="entry name" value="ALDKETRDTASE"/>
</dbReference>